<gene>
    <name evidence="1" type="ORF">E2562_018094</name>
</gene>
<dbReference type="Proteomes" id="UP000479710">
    <property type="component" value="Unassembled WGS sequence"/>
</dbReference>
<organism evidence="1 2">
    <name type="scientific">Oryza meyeriana var. granulata</name>
    <dbReference type="NCBI Taxonomy" id="110450"/>
    <lineage>
        <taxon>Eukaryota</taxon>
        <taxon>Viridiplantae</taxon>
        <taxon>Streptophyta</taxon>
        <taxon>Embryophyta</taxon>
        <taxon>Tracheophyta</taxon>
        <taxon>Spermatophyta</taxon>
        <taxon>Magnoliopsida</taxon>
        <taxon>Liliopsida</taxon>
        <taxon>Poales</taxon>
        <taxon>Poaceae</taxon>
        <taxon>BOP clade</taxon>
        <taxon>Oryzoideae</taxon>
        <taxon>Oryzeae</taxon>
        <taxon>Oryzinae</taxon>
        <taxon>Oryza</taxon>
        <taxon>Oryza meyeriana</taxon>
    </lineage>
</organism>
<proteinExistence type="predicted"/>
<evidence type="ECO:0000313" key="1">
    <source>
        <dbReference type="EMBL" id="KAF0902601.1"/>
    </source>
</evidence>
<protein>
    <submittedName>
        <fullName evidence="1">Uncharacterized protein</fullName>
    </submittedName>
</protein>
<comment type="caution">
    <text evidence="1">The sequence shown here is derived from an EMBL/GenBank/DDBJ whole genome shotgun (WGS) entry which is preliminary data.</text>
</comment>
<sequence>MASIFLPHASSTWSSGEGLPAVHHPVVAEDDRAPNLVASNPYMFSSRRREEIGATEPVGLHQRGGSPLHPSFLFQIKRSPSDHHRAHNHQIGIVVAFAGIAVFAHRVSSPTILLRVVMSGVGSSGEER</sequence>
<dbReference type="AlphaFoldDB" id="A0A6G1CRB4"/>
<accession>A0A6G1CRB4</accession>
<reference evidence="1 2" key="1">
    <citation type="submission" date="2019-11" db="EMBL/GenBank/DDBJ databases">
        <title>Whole genome sequence of Oryza granulata.</title>
        <authorList>
            <person name="Li W."/>
        </authorList>
    </citation>
    <scope>NUCLEOTIDE SEQUENCE [LARGE SCALE GENOMIC DNA]</scope>
    <source>
        <strain evidence="2">cv. Menghai</strain>
        <tissue evidence="1">Leaf</tissue>
    </source>
</reference>
<name>A0A6G1CRB4_9ORYZ</name>
<dbReference type="EMBL" id="SPHZ02000008">
    <property type="protein sequence ID" value="KAF0902601.1"/>
    <property type="molecule type" value="Genomic_DNA"/>
</dbReference>
<keyword evidence="2" id="KW-1185">Reference proteome</keyword>
<evidence type="ECO:0000313" key="2">
    <source>
        <dbReference type="Proteomes" id="UP000479710"/>
    </source>
</evidence>